<sequence length="195" mass="20356">MATTMVQHRGGLAPPADHWAKTALPLAPWPPGPLQQGHSSKGHSSKGHSSRGPLQQWYWAPASRAMPLTAWMPVNQAPYAPIPPPMFFPMACPQNQPATPARTPAPQAAMPIPPPPPPAHFPPPLPPTQAPLQAPEAPPTAHHGTSSILKGAKHTQAPVGRLVGGGSSDKSAQRGFCVLCSLFTGSSPSAFFTAV</sequence>
<feature type="compositionally biased region" description="Low complexity" evidence="1">
    <location>
        <begin position="130"/>
        <end position="141"/>
    </location>
</feature>
<feature type="region of interest" description="Disordered" evidence="1">
    <location>
        <begin position="22"/>
        <end position="52"/>
    </location>
</feature>
<gene>
    <name evidence="2" type="ORF">SNAT2548_LOCUS7309</name>
</gene>
<accession>A0A812JTF1</accession>
<dbReference type="AlphaFoldDB" id="A0A812JTF1"/>
<name>A0A812JTF1_9DINO</name>
<reference evidence="2" key="1">
    <citation type="submission" date="2021-02" db="EMBL/GenBank/DDBJ databases">
        <authorList>
            <person name="Dougan E. K."/>
            <person name="Rhodes N."/>
            <person name="Thang M."/>
            <person name="Chan C."/>
        </authorList>
    </citation>
    <scope>NUCLEOTIDE SEQUENCE</scope>
</reference>
<proteinExistence type="predicted"/>
<evidence type="ECO:0000313" key="3">
    <source>
        <dbReference type="Proteomes" id="UP000604046"/>
    </source>
</evidence>
<organism evidence="2 3">
    <name type="scientific">Symbiodinium natans</name>
    <dbReference type="NCBI Taxonomy" id="878477"/>
    <lineage>
        <taxon>Eukaryota</taxon>
        <taxon>Sar</taxon>
        <taxon>Alveolata</taxon>
        <taxon>Dinophyceae</taxon>
        <taxon>Suessiales</taxon>
        <taxon>Symbiodiniaceae</taxon>
        <taxon>Symbiodinium</taxon>
    </lineage>
</organism>
<evidence type="ECO:0000313" key="2">
    <source>
        <dbReference type="EMBL" id="CAE7213331.1"/>
    </source>
</evidence>
<feature type="compositionally biased region" description="Pro residues" evidence="1">
    <location>
        <begin position="111"/>
        <end position="129"/>
    </location>
</feature>
<feature type="region of interest" description="Disordered" evidence="1">
    <location>
        <begin position="95"/>
        <end position="153"/>
    </location>
</feature>
<dbReference type="Proteomes" id="UP000604046">
    <property type="component" value="Unassembled WGS sequence"/>
</dbReference>
<dbReference type="EMBL" id="CAJNDS010000509">
    <property type="protein sequence ID" value="CAE7213331.1"/>
    <property type="molecule type" value="Genomic_DNA"/>
</dbReference>
<evidence type="ECO:0000256" key="1">
    <source>
        <dbReference type="SAM" id="MobiDB-lite"/>
    </source>
</evidence>
<protein>
    <submittedName>
        <fullName evidence="2">Uncharacterized protein</fullName>
    </submittedName>
</protein>
<feature type="compositionally biased region" description="Low complexity" evidence="1">
    <location>
        <begin position="95"/>
        <end position="110"/>
    </location>
</feature>
<comment type="caution">
    <text evidence="2">The sequence shown here is derived from an EMBL/GenBank/DDBJ whole genome shotgun (WGS) entry which is preliminary data.</text>
</comment>
<feature type="compositionally biased region" description="Basic residues" evidence="1">
    <location>
        <begin position="40"/>
        <end position="49"/>
    </location>
</feature>
<keyword evidence="3" id="KW-1185">Reference proteome</keyword>